<dbReference type="Gene3D" id="3.90.190.20">
    <property type="entry name" value="Mur ligase, C-terminal domain"/>
    <property type="match status" value="1"/>
</dbReference>
<dbReference type="PANTHER" id="PTHR11136">
    <property type="entry name" value="FOLYLPOLYGLUTAMATE SYNTHASE-RELATED"/>
    <property type="match status" value="1"/>
</dbReference>
<dbReference type="AlphaFoldDB" id="S6A468"/>
<accession>S6A468</accession>
<evidence type="ECO:0000256" key="1">
    <source>
        <dbReference type="ARBA" id="ARBA00002714"/>
    </source>
</evidence>
<dbReference type="InterPro" id="IPR001645">
    <property type="entry name" value="Folylpolyglutamate_synth"/>
</dbReference>
<dbReference type="KEGG" id="tped:TPE_1659"/>
<proteinExistence type="inferred from homology"/>
<dbReference type="InterPro" id="IPR013221">
    <property type="entry name" value="Mur_ligase_cen"/>
</dbReference>
<comment type="similarity">
    <text evidence="4 21">Belongs to the folylpolyglutamate synthase family.</text>
</comment>
<comment type="catalytic activity">
    <reaction evidence="17">
        <text>(6S)-5,6,7,8-tetrahydrofolyl-(gamma-L-Glu)(n) + L-glutamate + ATP = (6S)-5,6,7,8-tetrahydrofolyl-(gamma-L-Glu)(n+1) + ADP + phosphate + H(+)</text>
        <dbReference type="Rhea" id="RHEA:10580"/>
        <dbReference type="Rhea" id="RHEA-COMP:14738"/>
        <dbReference type="Rhea" id="RHEA-COMP:14740"/>
        <dbReference type="ChEBI" id="CHEBI:15378"/>
        <dbReference type="ChEBI" id="CHEBI:29985"/>
        <dbReference type="ChEBI" id="CHEBI:30616"/>
        <dbReference type="ChEBI" id="CHEBI:43474"/>
        <dbReference type="ChEBI" id="CHEBI:141005"/>
        <dbReference type="ChEBI" id="CHEBI:456216"/>
        <dbReference type="EC" id="6.3.2.17"/>
    </reaction>
</comment>
<evidence type="ECO:0000256" key="13">
    <source>
        <dbReference type="ARBA" id="ARBA00022909"/>
    </source>
</evidence>
<evidence type="ECO:0000313" key="25">
    <source>
        <dbReference type="Proteomes" id="UP000015620"/>
    </source>
</evidence>
<keyword evidence="9" id="KW-0479">Metal-binding</keyword>
<evidence type="ECO:0000256" key="19">
    <source>
        <dbReference type="ARBA" id="ARBA00049035"/>
    </source>
</evidence>
<keyword evidence="13" id="KW-0289">Folate biosynthesis</keyword>
<evidence type="ECO:0000256" key="15">
    <source>
        <dbReference type="ARBA" id="ARBA00030592"/>
    </source>
</evidence>
<dbReference type="EMBL" id="CP004120">
    <property type="protein sequence ID" value="AGT44141.1"/>
    <property type="molecule type" value="Genomic_DNA"/>
</dbReference>
<keyword evidence="11 21" id="KW-0067">ATP-binding</keyword>
<dbReference type="Gene3D" id="3.40.1190.10">
    <property type="entry name" value="Mur-like, catalytic domain"/>
    <property type="match status" value="1"/>
</dbReference>
<feature type="domain" description="Mur ligase central" evidence="23">
    <location>
        <begin position="133"/>
        <end position="286"/>
    </location>
</feature>
<evidence type="ECO:0000259" key="22">
    <source>
        <dbReference type="Pfam" id="PF02875"/>
    </source>
</evidence>
<evidence type="ECO:0000256" key="3">
    <source>
        <dbReference type="ARBA" id="ARBA00005150"/>
    </source>
</evidence>
<dbReference type="PANTHER" id="PTHR11136:SF0">
    <property type="entry name" value="DIHYDROFOLATE SYNTHETASE-RELATED"/>
    <property type="match status" value="1"/>
</dbReference>
<dbReference type="GO" id="GO:0008841">
    <property type="term" value="F:dihydrofolate synthase activity"/>
    <property type="evidence" value="ECO:0007669"/>
    <property type="project" value="UniProtKB-EC"/>
</dbReference>
<evidence type="ECO:0000256" key="12">
    <source>
        <dbReference type="ARBA" id="ARBA00022842"/>
    </source>
</evidence>
<comment type="pathway">
    <text evidence="3">Cofactor biosynthesis; tetrahydrofolylpolyglutamate biosynthesis.</text>
</comment>
<dbReference type="Pfam" id="PF08245">
    <property type="entry name" value="Mur_ligase_M"/>
    <property type="match status" value="1"/>
</dbReference>
<dbReference type="InterPro" id="IPR018109">
    <property type="entry name" value="Folylpolyglutamate_synth_CS"/>
</dbReference>
<comment type="function">
    <text evidence="1">Functions in two distinct reactions of the de novo folate biosynthetic pathway. Catalyzes the addition of a glutamate residue to dihydropteroate (7,8-dihydropteroate or H2Pte) to form dihydrofolate (7,8-dihydrofolate monoglutamate or H2Pte-Glu). Also catalyzes successive additions of L-glutamate to tetrahydrofolate or 10-formyltetrahydrofolate or 5,10-methylenetetrahydrofolate, leading to folylpolyglutamate derivatives.</text>
</comment>
<evidence type="ECO:0000256" key="18">
    <source>
        <dbReference type="ARBA" id="ARBA00047808"/>
    </source>
</evidence>
<evidence type="ECO:0000256" key="2">
    <source>
        <dbReference type="ARBA" id="ARBA00004799"/>
    </source>
</evidence>
<keyword evidence="10 21" id="KW-0547">Nucleotide-binding</keyword>
<gene>
    <name evidence="24" type="ORF">TPE_1659</name>
</gene>
<sequence length="453" mass="51281">MITTDEFTVWLEGFIDYGRNANKSIDNLKKMEKFARYFGNPQKEFKAIHIAGSKGKGSVSIMIASILAEAAVFAGLYTSPHVMDFRERISNSGIFFQDKEYSDAYEKIIAGFNEIIKKEPLIDPGWFEIVTMTAFLLFALQKTEWAVIETGLGGRLDMTNILNPEISVLTPIELEHCNYLGNTIEEIAFEKAGIIKHKTPVFCSRQEDEALKVFKKKAFETDSPFFYLPEIIKTPIAFSVSEKSLKINIEFNNENKIGKLFSRTINTELKLLDEVQAENAALAACTVKYLFPQIKEDIIERGLSKAWLPARFEILSKIPPVIVDGAHTKNSIALCIKTYSKLKLIDKQGVLIFACAEDKDVKSMAEIFKDKFKKIIITIPGESKKSNIEKTFAEFKDIFQNNVQKTVIEKNADYKSVIKNTVSECRLKNLPLLITGSFYLAAEAKTIYNHLHD</sequence>
<dbReference type="InterPro" id="IPR036565">
    <property type="entry name" value="Mur-like_cat_sf"/>
</dbReference>
<dbReference type="Pfam" id="PF02875">
    <property type="entry name" value="Mur_ligase_C"/>
    <property type="match status" value="1"/>
</dbReference>
<evidence type="ECO:0000313" key="24">
    <source>
        <dbReference type="EMBL" id="AGT44141.1"/>
    </source>
</evidence>
<keyword evidence="25" id="KW-1185">Reference proteome</keyword>
<evidence type="ECO:0000256" key="21">
    <source>
        <dbReference type="PIRNR" id="PIRNR001563"/>
    </source>
</evidence>
<dbReference type="GO" id="GO:0005524">
    <property type="term" value="F:ATP binding"/>
    <property type="evidence" value="ECO:0007669"/>
    <property type="project" value="UniProtKB-KW"/>
</dbReference>
<dbReference type="NCBIfam" id="TIGR01499">
    <property type="entry name" value="folC"/>
    <property type="match status" value="1"/>
</dbReference>
<dbReference type="EC" id="6.3.2.17" evidence="6"/>
<dbReference type="InterPro" id="IPR004101">
    <property type="entry name" value="Mur_ligase_C"/>
</dbReference>
<comment type="catalytic activity">
    <reaction evidence="20">
        <text>7,8-dihydropteroate + L-glutamate + ATP = 7,8-dihydrofolate + ADP + phosphate + H(+)</text>
        <dbReference type="Rhea" id="RHEA:23584"/>
        <dbReference type="ChEBI" id="CHEBI:15378"/>
        <dbReference type="ChEBI" id="CHEBI:17839"/>
        <dbReference type="ChEBI" id="CHEBI:29985"/>
        <dbReference type="ChEBI" id="CHEBI:30616"/>
        <dbReference type="ChEBI" id="CHEBI:43474"/>
        <dbReference type="ChEBI" id="CHEBI:57451"/>
        <dbReference type="ChEBI" id="CHEBI:456216"/>
        <dbReference type="EC" id="6.3.2.12"/>
    </reaction>
</comment>
<dbReference type="GO" id="GO:0046656">
    <property type="term" value="P:folic acid biosynthetic process"/>
    <property type="evidence" value="ECO:0007669"/>
    <property type="project" value="UniProtKB-KW"/>
</dbReference>
<dbReference type="GO" id="GO:0004326">
    <property type="term" value="F:tetrahydrofolylpolyglutamate synthase activity"/>
    <property type="evidence" value="ECO:0007669"/>
    <property type="project" value="UniProtKB-EC"/>
</dbReference>
<dbReference type="InterPro" id="IPR036615">
    <property type="entry name" value="Mur_ligase_C_dom_sf"/>
</dbReference>
<dbReference type="PIRSF" id="PIRSF001563">
    <property type="entry name" value="Folylpolyglu_synth"/>
    <property type="match status" value="1"/>
</dbReference>
<comment type="catalytic activity">
    <reaction evidence="19">
        <text>(6R)-5,10-methylenetetrahydrofolyl-(gamma-L-Glu)(n) + L-glutamate + ATP = (6R)-5,10-methylenetetrahydrofolyl-(gamma-L-Glu)(n+1) + ADP + phosphate + H(+)</text>
        <dbReference type="Rhea" id="RHEA:51912"/>
        <dbReference type="Rhea" id="RHEA-COMP:13257"/>
        <dbReference type="Rhea" id="RHEA-COMP:13258"/>
        <dbReference type="ChEBI" id="CHEBI:15378"/>
        <dbReference type="ChEBI" id="CHEBI:29985"/>
        <dbReference type="ChEBI" id="CHEBI:30616"/>
        <dbReference type="ChEBI" id="CHEBI:43474"/>
        <dbReference type="ChEBI" id="CHEBI:136572"/>
        <dbReference type="ChEBI" id="CHEBI:456216"/>
        <dbReference type="EC" id="6.3.2.17"/>
    </reaction>
</comment>
<comment type="catalytic activity">
    <reaction evidence="18">
        <text>10-formyltetrahydrofolyl-(gamma-L-Glu)(n) + L-glutamate + ATP = 10-formyltetrahydrofolyl-(gamma-L-Glu)(n+1) + ADP + phosphate + H(+)</text>
        <dbReference type="Rhea" id="RHEA:51904"/>
        <dbReference type="Rhea" id="RHEA-COMP:13088"/>
        <dbReference type="Rhea" id="RHEA-COMP:14300"/>
        <dbReference type="ChEBI" id="CHEBI:15378"/>
        <dbReference type="ChEBI" id="CHEBI:29985"/>
        <dbReference type="ChEBI" id="CHEBI:30616"/>
        <dbReference type="ChEBI" id="CHEBI:43474"/>
        <dbReference type="ChEBI" id="CHEBI:134413"/>
        <dbReference type="ChEBI" id="CHEBI:456216"/>
        <dbReference type="EC" id="6.3.2.17"/>
    </reaction>
</comment>
<dbReference type="GeneID" id="301090177"/>
<evidence type="ECO:0000256" key="17">
    <source>
        <dbReference type="ARBA" id="ARBA00047493"/>
    </source>
</evidence>
<evidence type="ECO:0000256" key="4">
    <source>
        <dbReference type="ARBA" id="ARBA00008276"/>
    </source>
</evidence>
<dbReference type="STRING" id="1291379.TPE_1659"/>
<feature type="domain" description="Mur ligase C-terminal" evidence="22">
    <location>
        <begin position="311"/>
        <end position="419"/>
    </location>
</feature>
<evidence type="ECO:0000256" key="14">
    <source>
        <dbReference type="ARBA" id="ARBA00030048"/>
    </source>
</evidence>
<keyword evidence="12" id="KW-0460">Magnesium</keyword>
<evidence type="ECO:0000256" key="8">
    <source>
        <dbReference type="ARBA" id="ARBA00022598"/>
    </source>
</evidence>
<evidence type="ECO:0000256" key="7">
    <source>
        <dbReference type="ARBA" id="ARBA00019357"/>
    </source>
</evidence>
<dbReference type="HOGENOM" id="CLU_015869_1_2_12"/>
<evidence type="ECO:0000256" key="11">
    <source>
        <dbReference type="ARBA" id="ARBA00022840"/>
    </source>
</evidence>
<evidence type="ECO:0000256" key="9">
    <source>
        <dbReference type="ARBA" id="ARBA00022723"/>
    </source>
</evidence>
<reference evidence="24 25" key="1">
    <citation type="journal article" date="2013" name="PLoS ONE">
        <title>Genome-Wide Relatedness of Treponema pedis, from Gingiva and Necrotic Skin Lesions of Pigs, with the Human Oral Pathogen Treponema denticola.</title>
        <authorList>
            <person name="Svartstrom O."/>
            <person name="Mushtaq M."/>
            <person name="Pringle M."/>
            <person name="Segerman B."/>
        </authorList>
    </citation>
    <scope>NUCLEOTIDE SEQUENCE [LARGE SCALE GENOMIC DNA]</scope>
    <source>
        <strain evidence="24">T A4</strain>
    </source>
</reference>
<keyword evidence="8 21" id="KW-0436">Ligase</keyword>
<dbReference type="SUPFAM" id="SSF53244">
    <property type="entry name" value="MurD-like peptide ligases, peptide-binding domain"/>
    <property type="match status" value="1"/>
</dbReference>
<dbReference type="PATRIC" id="fig|1291379.3.peg.1638"/>
<evidence type="ECO:0000259" key="23">
    <source>
        <dbReference type="Pfam" id="PF08245"/>
    </source>
</evidence>
<name>S6A468_9SPIR</name>
<comment type="pathway">
    <text evidence="2">Cofactor biosynthesis; tetrahydrofolate biosynthesis; 7,8-dihydrofolate from 2-amino-4-hydroxy-6-hydroxymethyl-7,8-dihydropteridine diphosphate and 4-aminobenzoate: step 2/2.</text>
</comment>
<dbReference type="RefSeq" id="WP_020965440.1">
    <property type="nucleotide sequence ID" value="NC_022097.1"/>
</dbReference>
<dbReference type="Proteomes" id="UP000015620">
    <property type="component" value="Chromosome"/>
</dbReference>
<evidence type="ECO:0000256" key="6">
    <source>
        <dbReference type="ARBA" id="ARBA00013025"/>
    </source>
</evidence>
<dbReference type="PROSITE" id="PS01012">
    <property type="entry name" value="FOLYLPOLYGLU_SYNT_2"/>
    <property type="match status" value="1"/>
</dbReference>
<dbReference type="GO" id="GO:0005737">
    <property type="term" value="C:cytoplasm"/>
    <property type="evidence" value="ECO:0007669"/>
    <property type="project" value="TreeGrafter"/>
</dbReference>
<protein>
    <recommendedName>
        <fullName evidence="7">Dihydrofolate synthase/folylpolyglutamate synthase</fullName>
        <ecNumber evidence="5">6.3.2.12</ecNumber>
        <ecNumber evidence="6">6.3.2.17</ecNumber>
    </recommendedName>
    <alternativeName>
        <fullName evidence="16">Folylpoly-gamma-glutamate synthetase-dihydrofolate synthetase</fullName>
    </alternativeName>
    <alternativeName>
        <fullName evidence="14">Folylpolyglutamate synthetase</fullName>
    </alternativeName>
    <alternativeName>
        <fullName evidence="15">Tetrahydrofolylpolyglutamate synthase</fullName>
    </alternativeName>
</protein>
<dbReference type="SUPFAM" id="SSF53623">
    <property type="entry name" value="MurD-like peptide ligases, catalytic domain"/>
    <property type="match status" value="1"/>
</dbReference>
<evidence type="ECO:0000256" key="10">
    <source>
        <dbReference type="ARBA" id="ARBA00022741"/>
    </source>
</evidence>
<evidence type="ECO:0000256" key="20">
    <source>
        <dbReference type="ARBA" id="ARBA00049161"/>
    </source>
</evidence>
<dbReference type="EC" id="6.3.2.12" evidence="5"/>
<evidence type="ECO:0000256" key="16">
    <source>
        <dbReference type="ARBA" id="ARBA00032510"/>
    </source>
</evidence>
<organism evidence="24 25">
    <name type="scientific">Treponema pedis str. T A4</name>
    <dbReference type="NCBI Taxonomy" id="1291379"/>
    <lineage>
        <taxon>Bacteria</taxon>
        <taxon>Pseudomonadati</taxon>
        <taxon>Spirochaetota</taxon>
        <taxon>Spirochaetia</taxon>
        <taxon>Spirochaetales</taxon>
        <taxon>Treponemataceae</taxon>
        <taxon>Treponema</taxon>
    </lineage>
</organism>
<dbReference type="GO" id="GO:0046872">
    <property type="term" value="F:metal ion binding"/>
    <property type="evidence" value="ECO:0007669"/>
    <property type="project" value="UniProtKB-KW"/>
</dbReference>
<evidence type="ECO:0000256" key="5">
    <source>
        <dbReference type="ARBA" id="ARBA00013023"/>
    </source>
</evidence>